<dbReference type="Proteomes" id="UP000245657">
    <property type="component" value="Unassembled WGS sequence"/>
</dbReference>
<organism evidence="2 3">
    <name type="scientific">Methanospirillum lacunae</name>
    <dbReference type="NCBI Taxonomy" id="668570"/>
    <lineage>
        <taxon>Archaea</taxon>
        <taxon>Methanobacteriati</taxon>
        <taxon>Methanobacteriota</taxon>
        <taxon>Stenosarchaea group</taxon>
        <taxon>Methanomicrobia</taxon>
        <taxon>Methanomicrobiales</taxon>
        <taxon>Methanospirillaceae</taxon>
        <taxon>Methanospirillum</taxon>
    </lineage>
</organism>
<proteinExistence type="predicted"/>
<comment type="caution">
    <text evidence="2">The sequence shown here is derived from an EMBL/GenBank/DDBJ whole genome shotgun (WGS) entry which is preliminary data.</text>
</comment>
<dbReference type="SUPFAM" id="SSF53807">
    <property type="entry name" value="Helical backbone' metal receptor"/>
    <property type="match status" value="1"/>
</dbReference>
<dbReference type="InterPro" id="IPR050902">
    <property type="entry name" value="ABC_Transporter_SBP"/>
</dbReference>
<accession>A0A2V2MYC3</accession>
<protein>
    <recommendedName>
        <fullName evidence="1">Fe/B12 periplasmic-binding domain-containing protein</fullName>
    </recommendedName>
</protein>
<sequence length="361" mass="39852">MGFGIQTKNQTIHRRLIVLLSALMLILLAITPVWAADSSTSGSDKIIDGYGNTASIPQSVNTIVVIQGACNVPSLLCALGIGDKLIQGLCFKTPLQIKLQPDYAKIDPLQVQNGEANVEDLVKQNADIVFGWTNIKNGQAIRDAGVNLFIVNLDSFDEMVETIKSIAKITGTEKKGDELLQTLNETIQMIDSKVSTVSQDKKKKVLLLTKSDPITVMGADTFNRGLIEKAGGICVTDNMPGYFLETDMEQILKMDPDIILVSATGGNSYNDIMNSTAWDSVRAKKEGHIYQVPTGVFYWDKPGSENNLFLLWEANKFYPDLVSVDTLKSEAQKFYKKFFNYDLSDEDFNSMINPVKKAKTT</sequence>
<evidence type="ECO:0000313" key="2">
    <source>
        <dbReference type="EMBL" id="PWR71270.1"/>
    </source>
</evidence>
<dbReference type="Pfam" id="PF01497">
    <property type="entry name" value="Peripla_BP_2"/>
    <property type="match status" value="1"/>
</dbReference>
<dbReference type="EMBL" id="QGMY01000008">
    <property type="protein sequence ID" value="PWR71270.1"/>
    <property type="molecule type" value="Genomic_DNA"/>
</dbReference>
<feature type="domain" description="Fe/B12 periplasmic-binding" evidence="1">
    <location>
        <begin position="64"/>
        <end position="321"/>
    </location>
</feature>
<evidence type="ECO:0000313" key="3">
    <source>
        <dbReference type="Proteomes" id="UP000245657"/>
    </source>
</evidence>
<dbReference type="AlphaFoldDB" id="A0A2V2MYC3"/>
<dbReference type="PANTHER" id="PTHR30535:SF34">
    <property type="entry name" value="MOLYBDATE-BINDING PROTEIN MOLA"/>
    <property type="match status" value="1"/>
</dbReference>
<dbReference type="PROSITE" id="PS50983">
    <property type="entry name" value="FE_B12_PBP"/>
    <property type="match status" value="1"/>
</dbReference>
<dbReference type="GeneID" id="97547109"/>
<name>A0A2V2MYC3_9EURY</name>
<reference evidence="2 3" key="1">
    <citation type="submission" date="2018-05" db="EMBL/GenBank/DDBJ databases">
        <title>Draft genome of Methanospirillum lacunae Ki8-1.</title>
        <authorList>
            <person name="Dueholm M.S."/>
            <person name="Nielsen P.H."/>
            <person name="Bakmann L.F."/>
            <person name="Otzen D.E."/>
        </authorList>
    </citation>
    <scope>NUCLEOTIDE SEQUENCE [LARGE SCALE GENOMIC DNA]</scope>
    <source>
        <strain evidence="2 3">Ki8-1</strain>
    </source>
</reference>
<dbReference type="InterPro" id="IPR002491">
    <property type="entry name" value="ABC_transptr_periplasmic_BD"/>
</dbReference>
<dbReference type="Gene3D" id="1.20.58.2180">
    <property type="match status" value="1"/>
</dbReference>
<dbReference type="RefSeq" id="WP_109968888.1">
    <property type="nucleotide sequence ID" value="NZ_CP176093.1"/>
</dbReference>
<keyword evidence="3" id="KW-1185">Reference proteome</keyword>
<dbReference type="PANTHER" id="PTHR30535">
    <property type="entry name" value="VITAMIN B12-BINDING PROTEIN"/>
    <property type="match status" value="1"/>
</dbReference>
<evidence type="ECO:0000259" key="1">
    <source>
        <dbReference type="PROSITE" id="PS50983"/>
    </source>
</evidence>
<gene>
    <name evidence="2" type="ORF">DK846_10400</name>
</gene>
<dbReference type="Gene3D" id="3.40.50.1980">
    <property type="entry name" value="Nitrogenase molybdenum iron protein domain"/>
    <property type="match status" value="2"/>
</dbReference>